<sequence>MRVDYRMEYVFYGILLLAAVAFPFFATNEYQVYVMALAFIWAISAMGLNLIAGYTGQLNLAHAGFMAIGAYTVGLLTVDYGVPFWLAFLLAGPIAAVVGFFAGILSLRLKTHFFSIFTLCVGYIIYLLIEKGDSFTHGPVGVIGIPAPSIGPLVFDTTTSVYFLVLAFLVLTIWVMRRLVRSIVGRSFVAIRNSDDLAEALGINLMRTKVLAFTLSTFIAGLSGGLFAGFVRFLGPDLAREYHTFDLIAFVLVGGIGTLMGPVLGAVALTWVTQSLQFLENYRMIVFGPMLILLVMFFPHGIIGTFGIWMARRRANAGKRSNTQAVLPSRSGEEARANA</sequence>
<dbReference type="GO" id="GO:0015658">
    <property type="term" value="F:branched-chain amino acid transmembrane transporter activity"/>
    <property type="evidence" value="ECO:0007669"/>
    <property type="project" value="InterPro"/>
</dbReference>
<dbReference type="EMBL" id="JAGIYY010000013">
    <property type="protein sequence ID" value="MBP0441343.1"/>
    <property type="molecule type" value="Genomic_DNA"/>
</dbReference>
<feature type="transmembrane region" description="Helical" evidence="6">
    <location>
        <begin position="112"/>
        <end position="129"/>
    </location>
</feature>
<keyword evidence="5 6" id="KW-0472">Membrane</keyword>
<keyword evidence="8" id="KW-1185">Reference proteome</keyword>
<evidence type="ECO:0000256" key="4">
    <source>
        <dbReference type="ARBA" id="ARBA00022989"/>
    </source>
</evidence>
<evidence type="ECO:0000256" key="6">
    <source>
        <dbReference type="SAM" id="Phobius"/>
    </source>
</evidence>
<feature type="transmembrane region" description="Helical" evidence="6">
    <location>
        <begin position="9"/>
        <end position="26"/>
    </location>
</feature>
<feature type="transmembrane region" description="Helical" evidence="6">
    <location>
        <begin position="32"/>
        <end position="51"/>
    </location>
</feature>
<organism evidence="7 8">
    <name type="scientific">Tianweitania sediminis</name>
    <dbReference type="NCBI Taxonomy" id="1502156"/>
    <lineage>
        <taxon>Bacteria</taxon>
        <taxon>Pseudomonadati</taxon>
        <taxon>Pseudomonadota</taxon>
        <taxon>Alphaproteobacteria</taxon>
        <taxon>Hyphomicrobiales</taxon>
        <taxon>Phyllobacteriaceae</taxon>
        <taxon>Tianweitania</taxon>
    </lineage>
</organism>
<dbReference type="CDD" id="cd06581">
    <property type="entry name" value="TM_PBP1_LivM_like"/>
    <property type="match status" value="1"/>
</dbReference>
<gene>
    <name evidence="7" type="ORF">J5Y06_22090</name>
</gene>
<evidence type="ECO:0000256" key="5">
    <source>
        <dbReference type="ARBA" id="ARBA00023136"/>
    </source>
</evidence>
<feature type="transmembrane region" description="Helical" evidence="6">
    <location>
        <begin position="247"/>
        <end position="272"/>
    </location>
</feature>
<dbReference type="RefSeq" id="WP_209337369.1">
    <property type="nucleotide sequence ID" value="NZ_JAGIYY010000013.1"/>
</dbReference>
<dbReference type="InterPro" id="IPR001851">
    <property type="entry name" value="ABC_transp_permease"/>
</dbReference>
<reference evidence="7" key="1">
    <citation type="submission" date="2021-03" db="EMBL/GenBank/DDBJ databases">
        <title>Genome sequencing and assembly of Tianweitania sediminis.</title>
        <authorList>
            <person name="Chhetri G."/>
        </authorList>
    </citation>
    <scope>NUCLEOTIDE SEQUENCE</scope>
    <source>
        <strain evidence="7">Z8</strain>
    </source>
</reference>
<keyword evidence="4 6" id="KW-1133">Transmembrane helix</keyword>
<proteinExistence type="predicted"/>
<name>A0A8J7R4Z9_9HYPH</name>
<evidence type="ECO:0000313" key="7">
    <source>
        <dbReference type="EMBL" id="MBP0441343.1"/>
    </source>
</evidence>
<feature type="transmembrane region" description="Helical" evidence="6">
    <location>
        <begin position="159"/>
        <end position="176"/>
    </location>
</feature>
<accession>A0A8J7R4Z9</accession>
<dbReference type="PANTHER" id="PTHR30482:SF10">
    <property type="entry name" value="HIGH-AFFINITY BRANCHED-CHAIN AMINO ACID TRANSPORT PROTEIN BRAE"/>
    <property type="match status" value="1"/>
</dbReference>
<feature type="transmembrane region" description="Helical" evidence="6">
    <location>
        <begin position="58"/>
        <end position="78"/>
    </location>
</feature>
<protein>
    <submittedName>
        <fullName evidence="7">Branched-chain amino acid ABC transporter permease</fullName>
    </submittedName>
</protein>
<dbReference type="GO" id="GO:0005886">
    <property type="term" value="C:plasma membrane"/>
    <property type="evidence" value="ECO:0007669"/>
    <property type="project" value="UniProtKB-SubCell"/>
</dbReference>
<evidence type="ECO:0000313" key="8">
    <source>
        <dbReference type="Proteomes" id="UP000666240"/>
    </source>
</evidence>
<feature type="transmembrane region" description="Helical" evidence="6">
    <location>
        <begin position="284"/>
        <end position="311"/>
    </location>
</feature>
<dbReference type="AlphaFoldDB" id="A0A8J7R4Z9"/>
<dbReference type="Proteomes" id="UP000666240">
    <property type="component" value="Unassembled WGS sequence"/>
</dbReference>
<dbReference type="InterPro" id="IPR043428">
    <property type="entry name" value="LivM-like"/>
</dbReference>
<dbReference type="Pfam" id="PF02653">
    <property type="entry name" value="BPD_transp_2"/>
    <property type="match status" value="1"/>
</dbReference>
<evidence type="ECO:0000256" key="1">
    <source>
        <dbReference type="ARBA" id="ARBA00004651"/>
    </source>
</evidence>
<dbReference type="PANTHER" id="PTHR30482">
    <property type="entry name" value="HIGH-AFFINITY BRANCHED-CHAIN AMINO ACID TRANSPORT SYSTEM PERMEASE"/>
    <property type="match status" value="1"/>
</dbReference>
<evidence type="ECO:0000256" key="3">
    <source>
        <dbReference type="ARBA" id="ARBA00022692"/>
    </source>
</evidence>
<keyword evidence="3 6" id="KW-0812">Transmembrane</keyword>
<evidence type="ECO:0000256" key="2">
    <source>
        <dbReference type="ARBA" id="ARBA00022475"/>
    </source>
</evidence>
<keyword evidence="2" id="KW-1003">Cell membrane</keyword>
<comment type="subcellular location">
    <subcellularLocation>
        <location evidence="1">Cell membrane</location>
        <topology evidence="1">Multi-pass membrane protein</topology>
    </subcellularLocation>
</comment>
<feature type="transmembrane region" description="Helical" evidence="6">
    <location>
        <begin position="84"/>
        <end position="105"/>
    </location>
</feature>
<feature type="transmembrane region" description="Helical" evidence="6">
    <location>
        <begin position="210"/>
        <end position="235"/>
    </location>
</feature>
<comment type="caution">
    <text evidence="7">The sequence shown here is derived from an EMBL/GenBank/DDBJ whole genome shotgun (WGS) entry which is preliminary data.</text>
</comment>